<evidence type="ECO:0000313" key="2">
    <source>
        <dbReference type="EMBL" id="GGA95463.1"/>
    </source>
</evidence>
<gene>
    <name evidence="2" type="ORF">GCM10011496_15740</name>
</gene>
<dbReference type="RefSeq" id="WP_188707801.1">
    <property type="nucleotide sequence ID" value="NZ_BMIG01000004.1"/>
</dbReference>
<evidence type="ECO:0000256" key="1">
    <source>
        <dbReference type="SAM" id="MobiDB-lite"/>
    </source>
</evidence>
<proteinExistence type="predicted"/>
<reference evidence="2" key="1">
    <citation type="journal article" date="2014" name="Int. J. Syst. Evol. Microbiol.">
        <title>Complete genome sequence of Corynebacterium casei LMG S-19264T (=DSM 44701T), isolated from a smear-ripened cheese.</title>
        <authorList>
            <consortium name="US DOE Joint Genome Institute (JGI-PGF)"/>
            <person name="Walter F."/>
            <person name="Albersmeier A."/>
            <person name="Kalinowski J."/>
            <person name="Ruckert C."/>
        </authorList>
    </citation>
    <scope>NUCLEOTIDE SEQUENCE</scope>
    <source>
        <strain evidence="2">CGMCC 1.15322</strain>
    </source>
</reference>
<dbReference type="Proteomes" id="UP000620596">
    <property type="component" value="Unassembled WGS sequence"/>
</dbReference>
<keyword evidence="3" id="KW-1185">Reference proteome</keyword>
<comment type="caution">
    <text evidence="2">The sequence shown here is derived from an EMBL/GenBank/DDBJ whole genome shotgun (WGS) entry which is preliminary data.</text>
</comment>
<feature type="compositionally biased region" description="Polar residues" evidence="1">
    <location>
        <begin position="305"/>
        <end position="325"/>
    </location>
</feature>
<sequence length="342" mass="37947">MSLEQPVLWLGLAGFTPEQSKHLYAQTGKLPKGWPAWQSGTFAEADAWLVSGEKSRLLNAGTLKILAGRPTERVLQLNLAEIDRPIAFSLPLASSELDPMYTFDPSSGPSLQKVLQQFEVRLRALRCQFVLGGQLIAREDQLLPGIYQVSYKGALLAVMDFHEWRIGIAPSADPVDFELARWDRRPLAARGIPEHFLPNSLSQLRWIYTQRTKRDVLPPRYRSKPVFFRRAPDVPLRWLQDSQLVLLRELSIESAGFAVLQQRTRLPSVQLARDLASLYFAGSVTTTAGKAGTHGFSSHGALPDTAQTDLQATPDTLPSESTDASRTGLRVDLTAPAQLGRK</sequence>
<dbReference type="EMBL" id="BMIG01000004">
    <property type="protein sequence ID" value="GGA95463.1"/>
    <property type="molecule type" value="Genomic_DNA"/>
</dbReference>
<name>A0A916WGG4_9BURK</name>
<accession>A0A916WGG4</accession>
<feature type="region of interest" description="Disordered" evidence="1">
    <location>
        <begin position="295"/>
        <end position="342"/>
    </location>
</feature>
<protein>
    <submittedName>
        <fullName evidence="2">Uncharacterized protein</fullName>
    </submittedName>
</protein>
<evidence type="ECO:0000313" key="3">
    <source>
        <dbReference type="Proteomes" id="UP000620596"/>
    </source>
</evidence>
<reference evidence="2" key="2">
    <citation type="submission" date="2020-09" db="EMBL/GenBank/DDBJ databases">
        <authorList>
            <person name="Sun Q."/>
            <person name="Zhou Y."/>
        </authorList>
    </citation>
    <scope>NUCLEOTIDE SEQUENCE</scope>
    <source>
        <strain evidence="2">CGMCC 1.15322</strain>
    </source>
</reference>
<organism evidence="2 3">
    <name type="scientific">Polaromonas eurypsychrophila</name>
    <dbReference type="NCBI Taxonomy" id="1614635"/>
    <lineage>
        <taxon>Bacteria</taxon>
        <taxon>Pseudomonadati</taxon>
        <taxon>Pseudomonadota</taxon>
        <taxon>Betaproteobacteria</taxon>
        <taxon>Burkholderiales</taxon>
        <taxon>Comamonadaceae</taxon>
        <taxon>Polaromonas</taxon>
    </lineage>
</organism>
<dbReference type="AlphaFoldDB" id="A0A916WGG4"/>